<feature type="domain" description="Retrotransposon hot spot protein N-terminal" evidence="2">
    <location>
        <begin position="145"/>
        <end position="254"/>
    </location>
</feature>
<dbReference type="Pfam" id="PF24466">
    <property type="entry name" value="DUF7578"/>
    <property type="match status" value="1"/>
</dbReference>
<dbReference type="AlphaFoldDB" id="K2NKX5"/>
<evidence type="ECO:0000259" key="1">
    <source>
        <dbReference type="Pfam" id="PF07999"/>
    </source>
</evidence>
<dbReference type="Proteomes" id="UP000007350">
    <property type="component" value="Unassembled WGS sequence"/>
</dbReference>
<feature type="domain" description="Retrotransposon hot spot protein,C-terminal" evidence="1">
    <location>
        <begin position="267"/>
        <end position="352"/>
    </location>
</feature>
<dbReference type="Pfam" id="PF20445">
    <property type="entry name" value="RHS_N"/>
    <property type="match status" value="1"/>
</dbReference>
<accession>K2NKX5</accession>
<evidence type="ECO:0000313" key="5">
    <source>
        <dbReference type="Proteomes" id="UP000007350"/>
    </source>
</evidence>
<dbReference type="InterPro" id="IPR046835">
    <property type="entry name" value="RHS_N"/>
</dbReference>
<dbReference type="EMBL" id="AHKC01012989">
    <property type="protein sequence ID" value="EKF29537.1"/>
    <property type="molecule type" value="Genomic_DNA"/>
</dbReference>
<dbReference type="InterPro" id="IPR056000">
    <property type="entry name" value="DUF7578"/>
</dbReference>
<gene>
    <name evidence="4" type="ORF">MOQ_006675</name>
</gene>
<comment type="caution">
    <text evidence="4">The sequence shown here is derived from an EMBL/GenBank/DDBJ whole genome shotgun (WGS) entry which is preliminary data.</text>
</comment>
<feature type="domain" description="DUF7578" evidence="3">
    <location>
        <begin position="19"/>
        <end position="82"/>
    </location>
</feature>
<evidence type="ECO:0000259" key="3">
    <source>
        <dbReference type="Pfam" id="PF24466"/>
    </source>
</evidence>
<organism evidence="4 5">
    <name type="scientific">Trypanosoma cruzi marinkellei</name>
    <dbReference type="NCBI Taxonomy" id="85056"/>
    <lineage>
        <taxon>Eukaryota</taxon>
        <taxon>Discoba</taxon>
        <taxon>Euglenozoa</taxon>
        <taxon>Kinetoplastea</taxon>
        <taxon>Metakinetoplastina</taxon>
        <taxon>Trypanosomatida</taxon>
        <taxon>Trypanosomatidae</taxon>
        <taxon>Trypanosoma</taxon>
        <taxon>Schizotrypanum</taxon>
    </lineage>
</organism>
<dbReference type="Pfam" id="PF07999">
    <property type="entry name" value="RHSP"/>
    <property type="match status" value="1"/>
</dbReference>
<proteinExistence type="predicted"/>
<name>K2NKX5_TRYCR</name>
<dbReference type="NCBIfam" id="TIGR01631">
    <property type="entry name" value="Trypano_RHS"/>
    <property type="match status" value="1"/>
</dbReference>
<dbReference type="InterPro" id="IPR006518">
    <property type="entry name" value="Trypano_RHS"/>
</dbReference>
<evidence type="ECO:0000259" key="2">
    <source>
        <dbReference type="Pfam" id="PF20445"/>
    </source>
</evidence>
<protein>
    <submittedName>
        <fullName evidence="4">Retrotransposon hot spot (RHS) protein, putative</fullName>
    </submittedName>
</protein>
<sequence length="364" mass="41315">MKLLIFNKVEYILLNGSVRVMEMRLNKFLTRELDFKGVVENNRNVQLEAFFNDLKKYIRDAGVLREIQASGYCARMERAVGDEMIFEEDINKLYKNGVHTLLGWSKAPAAVKAGVRGITKQFLDAALEELRSQTTEAAIILEGLYESVYNARWHHVVELPDDEKTKTGTGMVVEEGEPPQSWTYKAVGMTLEKDDGVEQSGAALPRLMVLTSDKGWPYTLNAPHRGTIKDFFINCEVERVWQIVSSDLTEWFSNFDLSRNRSPTPRVLIGTPGIGKSMAAGSYLLYQLLHHDIEKIQVIVHCFGETVYVFEKTAQTVTQYEGKTASESVVDGLWQRGMKGYIIYDVAKKERRQRQFLSPLLDGA</sequence>
<dbReference type="OrthoDB" id="251987at2759"/>
<evidence type="ECO:0000313" key="4">
    <source>
        <dbReference type="EMBL" id="EKF29537.1"/>
    </source>
</evidence>
<dbReference type="InterPro" id="IPR046836">
    <property type="entry name" value="RHS_C"/>
</dbReference>
<reference evidence="4 5" key="1">
    <citation type="journal article" date="2012" name="BMC Genomics">
        <title>Comparative genomic analysis of human infective Trypanosoma cruzi lineages with the bat-restricted subspecies T. cruzi marinkellei.</title>
        <authorList>
            <person name="Franzen O."/>
            <person name="Talavera-Lopez C."/>
            <person name="Ochaya S."/>
            <person name="Butler C.E."/>
            <person name="Messenger L.A."/>
            <person name="Lewis M.D."/>
            <person name="Llewellyn M.S."/>
            <person name="Marinkelle C.J."/>
            <person name="Tyler K.M."/>
            <person name="Miles M.A."/>
            <person name="Andersson B."/>
        </authorList>
    </citation>
    <scope>NUCLEOTIDE SEQUENCE [LARGE SCALE GENOMIC DNA]</scope>
    <source>
        <strain evidence="4 5">B7</strain>
    </source>
</reference>
<keyword evidence="5" id="KW-1185">Reference proteome</keyword>